<dbReference type="Gene3D" id="1.50.40.10">
    <property type="entry name" value="Mitochondrial carrier domain"/>
    <property type="match status" value="1"/>
</dbReference>
<evidence type="ECO:0008006" key="8">
    <source>
        <dbReference type="Google" id="ProtNLM"/>
    </source>
</evidence>
<proteinExistence type="inferred from homology"/>
<dbReference type="OMA" id="GNYPWFL"/>
<dbReference type="OrthoDB" id="202421at2759"/>
<comment type="subcellular location">
    <subcellularLocation>
        <location evidence="1">Membrane</location>
        <topology evidence="1">Multi-pass membrane protein</topology>
    </subcellularLocation>
</comment>
<dbReference type="GO" id="GO:0016020">
    <property type="term" value="C:membrane"/>
    <property type="evidence" value="ECO:0007669"/>
    <property type="project" value="UniProtKB-SubCell"/>
</dbReference>
<feature type="repeat" description="Solcar" evidence="4">
    <location>
        <begin position="172"/>
        <end position="251"/>
    </location>
</feature>
<dbReference type="AlphaFoldDB" id="F0YHB0"/>
<organism evidence="7">
    <name type="scientific">Aureococcus anophagefferens</name>
    <name type="common">Harmful bloom alga</name>
    <dbReference type="NCBI Taxonomy" id="44056"/>
    <lineage>
        <taxon>Eukaryota</taxon>
        <taxon>Sar</taxon>
        <taxon>Stramenopiles</taxon>
        <taxon>Ochrophyta</taxon>
        <taxon>Pelagophyceae</taxon>
        <taxon>Pelagomonadales</taxon>
        <taxon>Pelagomonadaceae</taxon>
        <taxon>Aureococcus</taxon>
    </lineage>
</organism>
<dbReference type="EMBL" id="GL833141">
    <property type="protein sequence ID" value="EGB05413.1"/>
    <property type="molecule type" value="Genomic_DNA"/>
</dbReference>
<accession>F0YHB0</accession>
<name>F0YHB0_AURAN</name>
<comment type="similarity">
    <text evidence="5">Belongs to the mitochondrial carrier (TC 2.A.29) family.</text>
</comment>
<dbReference type="RefSeq" id="XP_009039797.1">
    <property type="nucleotide sequence ID" value="XM_009041549.1"/>
</dbReference>
<dbReference type="Proteomes" id="UP000002729">
    <property type="component" value="Unassembled WGS sequence"/>
</dbReference>
<evidence type="ECO:0000313" key="6">
    <source>
        <dbReference type="EMBL" id="EGB05413.1"/>
    </source>
</evidence>
<dbReference type="Pfam" id="PF00153">
    <property type="entry name" value="Mito_carr"/>
    <property type="match status" value="2"/>
</dbReference>
<dbReference type="PROSITE" id="PS50920">
    <property type="entry name" value="SOLCAR"/>
    <property type="match status" value="1"/>
</dbReference>
<dbReference type="KEGG" id="aaf:AURANDRAFT_30953"/>
<dbReference type="eggNOG" id="ENOG502QU7F">
    <property type="taxonomic scope" value="Eukaryota"/>
</dbReference>
<evidence type="ECO:0000256" key="1">
    <source>
        <dbReference type="ARBA" id="ARBA00004141"/>
    </source>
</evidence>
<dbReference type="PANTHER" id="PTHR47567:SF1">
    <property type="entry name" value="NAD-DEPENDENT EPIMERASE_DEHYDRATASE DOMAIN-CONTAINING PROTEIN"/>
    <property type="match status" value="1"/>
</dbReference>
<dbReference type="InterPro" id="IPR023395">
    <property type="entry name" value="MCP_dom_sf"/>
</dbReference>
<evidence type="ECO:0000256" key="5">
    <source>
        <dbReference type="RuleBase" id="RU000488"/>
    </source>
</evidence>
<reference evidence="6 7" key="1">
    <citation type="journal article" date="2011" name="Proc. Natl. Acad. Sci. U.S.A.">
        <title>Niche of harmful alga Aureococcus anophagefferens revealed through ecogenomics.</title>
        <authorList>
            <person name="Gobler C.J."/>
            <person name="Berry D.L."/>
            <person name="Dyhrman S.T."/>
            <person name="Wilhelm S.W."/>
            <person name="Salamov A."/>
            <person name="Lobanov A.V."/>
            <person name="Zhang Y."/>
            <person name="Collier J.L."/>
            <person name="Wurch L.L."/>
            <person name="Kustka A.B."/>
            <person name="Dill B.D."/>
            <person name="Shah M."/>
            <person name="VerBerkmoes N.C."/>
            <person name="Kuo A."/>
            <person name="Terry A."/>
            <person name="Pangilinan J."/>
            <person name="Lindquist E.A."/>
            <person name="Lucas S."/>
            <person name="Paulsen I.T."/>
            <person name="Hattenrath-Lehmann T.K."/>
            <person name="Talmage S.C."/>
            <person name="Walker E.A."/>
            <person name="Koch F."/>
            <person name="Burson A.M."/>
            <person name="Marcoval M.A."/>
            <person name="Tang Y.Z."/>
            <person name="Lecleir G.R."/>
            <person name="Coyne K.J."/>
            <person name="Berg G.M."/>
            <person name="Bertrand E.M."/>
            <person name="Saito M.A."/>
            <person name="Gladyshev V.N."/>
            <person name="Grigoriev I.V."/>
        </authorList>
    </citation>
    <scope>NUCLEOTIDE SEQUENCE [LARGE SCALE GENOMIC DNA]</scope>
    <source>
        <strain evidence="7">CCMP 1984</strain>
    </source>
</reference>
<sequence>MSLPLATTFVAPRPPRRAAVAANYVPLAPADVASLLAPADVASQLPLVASQLPLVIASAAAAPPLALGPLVTKALGGGLSGASAGVVQVLSLMWLRTAMNYEYSNGGNSTVATVRSLYAEGGVPRLYRGVQYALVQSPLSRFGDAAANAAVPALVVAFFADGGNPLGVDVVVPLAASQACASVAAAGWRILIAPVDTYKTALQVEGSVDGLGARVAANGPAVLWRGCLAAAAATFVGNYPWFLTYNYLDGVLPAADPGLEKLARRAALGVAASCASDVCSNGLRVVKTKVQTSPDADASPLDVARRVLDEDGLRGLLGRGLKTRLLVNCLQGAVFSVAWKYFEQVLFAPP</sequence>
<evidence type="ECO:0000256" key="3">
    <source>
        <dbReference type="ARBA" id="ARBA00023136"/>
    </source>
</evidence>
<keyword evidence="3 4" id="KW-0472">Membrane</keyword>
<gene>
    <name evidence="6" type="ORF">AURANDRAFT_30953</name>
</gene>
<keyword evidence="5" id="KW-0813">Transport</keyword>
<evidence type="ECO:0000256" key="2">
    <source>
        <dbReference type="ARBA" id="ARBA00022692"/>
    </source>
</evidence>
<keyword evidence="7" id="KW-1185">Reference proteome</keyword>
<dbReference type="GeneID" id="20220951"/>
<dbReference type="PANTHER" id="PTHR47567">
    <property type="entry name" value="MITOCHONDRIAL SUBSTRATE/SOLUTE CARRIER"/>
    <property type="match status" value="1"/>
</dbReference>
<protein>
    <recommendedName>
        <fullName evidence="8">Mitochondrial carrier protein</fullName>
    </recommendedName>
</protein>
<dbReference type="SUPFAM" id="SSF103506">
    <property type="entry name" value="Mitochondrial carrier"/>
    <property type="match status" value="1"/>
</dbReference>
<evidence type="ECO:0000313" key="7">
    <source>
        <dbReference type="Proteomes" id="UP000002729"/>
    </source>
</evidence>
<dbReference type="InterPro" id="IPR018108">
    <property type="entry name" value="MCP_transmembrane"/>
</dbReference>
<evidence type="ECO:0000256" key="4">
    <source>
        <dbReference type="PROSITE-ProRule" id="PRU00282"/>
    </source>
</evidence>
<dbReference type="InParanoid" id="F0YHB0"/>
<keyword evidence="2 4" id="KW-0812">Transmembrane</keyword>